<keyword evidence="1 6" id="KW-1277">Toxin-antitoxin system</keyword>
<proteinExistence type="inferred from homology"/>
<comment type="caution">
    <text evidence="6">Lacks conserved residue(s) required for the propagation of feature annotation.</text>
</comment>
<keyword evidence="5 6" id="KW-0238">DNA-binding</keyword>
<keyword evidence="3" id="KW-0808">Transferase</keyword>
<dbReference type="Proteomes" id="UP000215563">
    <property type="component" value="Unassembled WGS sequence"/>
</dbReference>
<dbReference type="Pfam" id="PF14487">
    <property type="entry name" value="DarT"/>
    <property type="match status" value="1"/>
</dbReference>
<keyword evidence="2" id="KW-0328">Glycosyltransferase</keyword>
<evidence type="ECO:0000259" key="7">
    <source>
        <dbReference type="PROSITE" id="PS52018"/>
    </source>
</evidence>
<evidence type="ECO:0000313" key="8">
    <source>
        <dbReference type="EMBL" id="OXM43800.1"/>
    </source>
</evidence>
<evidence type="ECO:0000256" key="4">
    <source>
        <dbReference type="ARBA" id="ARBA00022695"/>
    </source>
</evidence>
<evidence type="ECO:0000256" key="2">
    <source>
        <dbReference type="ARBA" id="ARBA00022676"/>
    </source>
</evidence>
<dbReference type="AlphaFoldDB" id="A0A229RAW8"/>
<gene>
    <name evidence="8" type="ORF">CFP75_37125</name>
</gene>
<feature type="domain" description="DarT" evidence="7">
    <location>
        <begin position="40"/>
        <end position="238"/>
    </location>
</feature>
<evidence type="ECO:0000256" key="5">
    <source>
        <dbReference type="ARBA" id="ARBA00023125"/>
    </source>
</evidence>
<accession>A0A229RAW8</accession>
<evidence type="ECO:0000256" key="3">
    <source>
        <dbReference type="ARBA" id="ARBA00022679"/>
    </source>
</evidence>
<dbReference type="GO" id="GO:0016757">
    <property type="term" value="F:glycosyltransferase activity"/>
    <property type="evidence" value="ECO:0007669"/>
    <property type="project" value="UniProtKB-KW"/>
</dbReference>
<dbReference type="InterPro" id="IPR029494">
    <property type="entry name" value="DarT"/>
</dbReference>
<name>A0A229RAW8_AMYAL</name>
<keyword evidence="4" id="KW-0548">Nucleotidyltransferase</keyword>
<evidence type="ECO:0000256" key="6">
    <source>
        <dbReference type="PROSITE-ProRule" id="PRU01362"/>
    </source>
</evidence>
<sequence length="238" mass="25387">MNDPPATAAGYLPAGAAVNAAAPHEPALSIPDLARGFGIEEVLHFTTNRGLVGIGATGAVKSRDGLTADAYLEHIYLPNCRSRTGDAGWTGYVNLSLTQVNGTLLGISKDRWHVADEVWWCVLAFDPALLSHDGVYFTTTNNIYPAVKRGQGGAGLSALYADKVPGRYGNLSCRTAHTPRNLPTDPQAEVLYPDQVELGLLRRIYVPEDDYIDAVKGLAATLPSLSGIPIECKPEVFG</sequence>
<organism evidence="8 9">
    <name type="scientific">Amycolatopsis alba DSM 44262</name>
    <dbReference type="NCBI Taxonomy" id="1125972"/>
    <lineage>
        <taxon>Bacteria</taxon>
        <taxon>Bacillati</taxon>
        <taxon>Actinomycetota</taxon>
        <taxon>Actinomycetes</taxon>
        <taxon>Pseudonocardiales</taxon>
        <taxon>Pseudonocardiaceae</taxon>
        <taxon>Amycolatopsis</taxon>
    </lineage>
</organism>
<dbReference type="PROSITE" id="PS52018">
    <property type="entry name" value="DART"/>
    <property type="match status" value="1"/>
</dbReference>
<evidence type="ECO:0000313" key="9">
    <source>
        <dbReference type="Proteomes" id="UP000215563"/>
    </source>
</evidence>
<reference evidence="8 9" key="1">
    <citation type="submission" date="2017-07" db="EMBL/GenBank/DDBJ databases">
        <title>Amycolatopsis alba DSM 44262 Genome sequencing and assembly.</title>
        <authorList>
            <person name="Kaur N."/>
            <person name="Mayilraj S."/>
        </authorList>
    </citation>
    <scope>NUCLEOTIDE SEQUENCE [LARGE SCALE GENOMIC DNA]</scope>
    <source>
        <strain evidence="8 9">DSM 44262</strain>
    </source>
</reference>
<evidence type="ECO:0000256" key="1">
    <source>
        <dbReference type="ARBA" id="ARBA00022649"/>
    </source>
</evidence>
<protein>
    <submittedName>
        <fullName evidence="8">DUF4433 domain-containing protein</fullName>
    </submittedName>
</protein>
<dbReference type="GO" id="GO:0003677">
    <property type="term" value="F:DNA binding"/>
    <property type="evidence" value="ECO:0007669"/>
    <property type="project" value="UniProtKB-UniRule"/>
</dbReference>
<dbReference type="GO" id="GO:0016779">
    <property type="term" value="F:nucleotidyltransferase activity"/>
    <property type="evidence" value="ECO:0007669"/>
    <property type="project" value="UniProtKB-KW"/>
</dbReference>
<dbReference type="OrthoDB" id="4094578at2"/>
<comment type="caution">
    <text evidence="8">The sequence shown here is derived from an EMBL/GenBank/DDBJ whole genome shotgun (WGS) entry which is preliminary data.</text>
</comment>
<comment type="similarity">
    <text evidence="6">Belongs to the DarT ADP-ribosyltransferase family.</text>
</comment>
<dbReference type="EMBL" id="NMQU01000140">
    <property type="protein sequence ID" value="OXM43800.1"/>
    <property type="molecule type" value="Genomic_DNA"/>
</dbReference>
<keyword evidence="9" id="KW-1185">Reference proteome</keyword>